<dbReference type="PANTHER" id="PTHR34653:SF1">
    <property type="entry name" value="FLAGELLAR HOOK-BASAL BODY COMPLEX PROTEIN FLIE"/>
    <property type="match status" value="1"/>
</dbReference>
<dbReference type="EMBL" id="JACHOB010000004">
    <property type="protein sequence ID" value="MBB4659643.1"/>
    <property type="molecule type" value="Genomic_DNA"/>
</dbReference>
<dbReference type="GO" id="GO:0003774">
    <property type="term" value="F:cytoskeletal motor activity"/>
    <property type="evidence" value="ECO:0007669"/>
    <property type="project" value="InterPro"/>
</dbReference>
<sequence length="96" mass="9916">MSDLSALGALNGYAQIGKPAAPAKTQSAEPAAKQAAESFAQVFDQADEAVAQLAKGEGTAQAVVEAMAQAELALDAAVTIRDRVVEAYQEILRMPV</sequence>
<dbReference type="PANTHER" id="PTHR34653">
    <property type="match status" value="1"/>
</dbReference>
<reference evidence="4 5" key="1">
    <citation type="submission" date="2020-08" db="EMBL/GenBank/DDBJ databases">
        <title>Genomic Encyclopedia of Type Strains, Phase IV (KMG-IV): sequencing the most valuable type-strain genomes for metagenomic binning, comparative biology and taxonomic classification.</title>
        <authorList>
            <person name="Goeker M."/>
        </authorList>
    </citation>
    <scope>NUCLEOTIDE SEQUENCE [LARGE SCALE GENOMIC DNA]</scope>
    <source>
        <strain evidence="4 5">DSM 102850</strain>
    </source>
</reference>
<organism evidence="4 5">
    <name type="scientific">Parvularcula dongshanensis</name>
    <dbReference type="NCBI Taxonomy" id="1173995"/>
    <lineage>
        <taxon>Bacteria</taxon>
        <taxon>Pseudomonadati</taxon>
        <taxon>Pseudomonadota</taxon>
        <taxon>Alphaproteobacteria</taxon>
        <taxon>Parvularculales</taxon>
        <taxon>Parvularculaceae</taxon>
        <taxon>Parvularcula</taxon>
    </lineage>
</organism>
<accession>A0A840I5U7</accession>
<comment type="caution">
    <text evidence="4">The sequence shown here is derived from an EMBL/GenBank/DDBJ whole genome shotgun (WGS) entry which is preliminary data.</text>
</comment>
<dbReference type="GO" id="GO:0071973">
    <property type="term" value="P:bacterial-type flagellum-dependent cell motility"/>
    <property type="evidence" value="ECO:0007669"/>
    <property type="project" value="InterPro"/>
</dbReference>
<dbReference type="GO" id="GO:0009425">
    <property type="term" value="C:bacterial-type flagellum basal body"/>
    <property type="evidence" value="ECO:0007669"/>
    <property type="project" value="UniProtKB-SubCell"/>
</dbReference>
<evidence type="ECO:0000256" key="1">
    <source>
        <dbReference type="ARBA" id="ARBA00004117"/>
    </source>
</evidence>
<dbReference type="InterPro" id="IPR001624">
    <property type="entry name" value="FliE"/>
</dbReference>
<keyword evidence="4" id="KW-0969">Cilium</keyword>
<keyword evidence="4" id="KW-0282">Flagellum</keyword>
<comment type="subcellular location">
    <subcellularLocation>
        <location evidence="1">Bacterial flagellum basal body</location>
    </subcellularLocation>
</comment>
<evidence type="ECO:0000313" key="5">
    <source>
        <dbReference type="Proteomes" id="UP000563524"/>
    </source>
</evidence>
<keyword evidence="3" id="KW-0975">Bacterial flagellum</keyword>
<dbReference type="AlphaFoldDB" id="A0A840I5U7"/>
<comment type="similarity">
    <text evidence="2">Belongs to the FliE family.</text>
</comment>
<keyword evidence="5" id="KW-1185">Reference proteome</keyword>
<evidence type="ECO:0000256" key="3">
    <source>
        <dbReference type="ARBA" id="ARBA00023143"/>
    </source>
</evidence>
<dbReference type="Proteomes" id="UP000563524">
    <property type="component" value="Unassembled WGS sequence"/>
</dbReference>
<evidence type="ECO:0000256" key="2">
    <source>
        <dbReference type="ARBA" id="ARBA00009272"/>
    </source>
</evidence>
<dbReference type="Pfam" id="PF02049">
    <property type="entry name" value="FliE"/>
    <property type="match status" value="1"/>
</dbReference>
<protein>
    <submittedName>
        <fullName evidence="4">Flagellar hook-basal body complex protein FliE</fullName>
    </submittedName>
</protein>
<keyword evidence="4" id="KW-0966">Cell projection</keyword>
<dbReference type="RefSeq" id="WP_183818437.1">
    <property type="nucleotide sequence ID" value="NZ_JACHOB010000004.1"/>
</dbReference>
<evidence type="ECO:0000313" key="4">
    <source>
        <dbReference type="EMBL" id="MBB4659643.1"/>
    </source>
</evidence>
<dbReference type="GO" id="GO:0005198">
    <property type="term" value="F:structural molecule activity"/>
    <property type="evidence" value="ECO:0007669"/>
    <property type="project" value="InterPro"/>
</dbReference>
<name>A0A840I5U7_9PROT</name>
<proteinExistence type="inferred from homology"/>
<gene>
    <name evidence="4" type="ORF">GGQ59_002180</name>
</gene>